<dbReference type="AlphaFoldDB" id="A0A5A8DYA8"/>
<organism evidence="5 9">
    <name type="scientific">Cafeteria roenbergensis</name>
    <name type="common">Marine flagellate</name>
    <dbReference type="NCBI Taxonomy" id="33653"/>
    <lineage>
        <taxon>Eukaryota</taxon>
        <taxon>Sar</taxon>
        <taxon>Stramenopiles</taxon>
        <taxon>Bigyra</taxon>
        <taxon>Opalozoa</taxon>
        <taxon>Bicosoecida</taxon>
        <taxon>Cafeteriaceae</taxon>
        <taxon>Cafeteria</taxon>
    </lineage>
</organism>
<evidence type="ECO:0000256" key="1">
    <source>
        <dbReference type="SAM" id="SignalP"/>
    </source>
</evidence>
<dbReference type="PANTHER" id="PTHR35190">
    <property type="entry name" value="PROTEIN DCD1B"/>
    <property type="match status" value="1"/>
</dbReference>
<feature type="signal peptide" evidence="1">
    <location>
        <begin position="1"/>
        <end position="17"/>
    </location>
</feature>
<name>A0A5A8DYA8_CAFRO</name>
<dbReference type="InterPro" id="IPR047803">
    <property type="entry name" value="DCD1A/B-like"/>
</dbReference>
<evidence type="ECO:0000259" key="2">
    <source>
        <dbReference type="Pfam" id="PF03417"/>
    </source>
</evidence>
<reference evidence="7 8" key="1">
    <citation type="submission" date="2019-07" db="EMBL/GenBank/DDBJ databases">
        <title>Genomes of Cafeteria roenbergensis.</title>
        <authorList>
            <person name="Fischer M.G."/>
            <person name="Hackl T."/>
            <person name="Roman M."/>
        </authorList>
    </citation>
    <scope>NUCLEOTIDE SEQUENCE [LARGE SCALE GENOMIC DNA]</scope>
    <source>
        <strain evidence="3 8">BVI</strain>
        <strain evidence="4 10">Cflag</strain>
        <strain evidence="6 7">E4-10P</strain>
        <strain evidence="5 9">RCC970-E3</strain>
    </source>
</reference>
<proteinExistence type="predicted"/>
<dbReference type="EMBL" id="VLTN01000023">
    <property type="protein sequence ID" value="KAA0152086.1"/>
    <property type="molecule type" value="Genomic_DNA"/>
</dbReference>
<evidence type="ECO:0000313" key="3">
    <source>
        <dbReference type="EMBL" id="KAA0152086.1"/>
    </source>
</evidence>
<dbReference type="PANTHER" id="PTHR35190:SF1">
    <property type="entry name" value="PEPTIDASE C45 HYDROLASE DOMAIN-CONTAINING PROTEIN"/>
    <property type="match status" value="1"/>
</dbReference>
<dbReference type="Proteomes" id="UP000324907">
    <property type="component" value="Unassembled WGS sequence"/>
</dbReference>
<dbReference type="EMBL" id="VLTO01000039">
    <property type="protein sequence ID" value="KAA0173021.1"/>
    <property type="molecule type" value="Genomic_DNA"/>
</dbReference>
<dbReference type="NCBIfam" id="NF040521">
    <property type="entry name" value="C45_proenzyme"/>
    <property type="match status" value="1"/>
</dbReference>
<gene>
    <name evidence="6" type="ORF">FNF27_05512</name>
    <name evidence="5" type="ORF">FNF28_02001</name>
    <name evidence="3" type="ORF">FNF29_04200</name>
    <name evidence="4" type="ORF">FNF31_01460</name>
</gene>
<evidence type="ECO:0000313" key="10">
    <source>
        <dbReference type="Proteomes" id="UP000325113"/>
    </source>
</evidence>
<keyword evidence="8" id="KW-1185">Reference proteome</keyword>
<dbReference type="Proteomes" id="UP000325113">
    <property type="component" value="Unassembled WGS sequence"/>
</dbReference>
<protein>
    <recommendedName>
        <fullName evidence="2">Peptidase C45 hydrolase domain-containing protein</fullName>
    </recommendedName>
</protein>
<evidence type="ECO:0000313" key="7">
    <source>
        <dbReference type="Proteomes" id="UP000322899"/>
    </source>
</evidence>
<dbReference type="OrthoDB" id="14967at2759"/>
<dbReference type="EMBL" id="VLTM01000009">
    <property type="protein sequence ID" value="KAA0166234.1"/>
    <property type="molecule type" value="Genomic_DNA"/>
</dbReference>
<evidence type="ECO:0000313" key="8">
    <source>
        <dbReference type="Proteomes" id="UP000323011"/>
    </source>
</evidence>
<dbReference type="Gene3D" id="3.60.60.10">
    <property type="entry name" value="Penicillin V Acylase, Chain A"/>
    <property type="match status" value="1"/>
</dbReference>
<dbReference type="Pfam" id="PF03417">
    <property type="entry name" value="AAT"/>
    <property type="match status" value="1"/>
</dbReference>
<evidence type="ECO:0000313" key="9">
    <source>
        <dbReference type="Proteomes" id="UP000324907"/>
    </source>
</evidence>
<evidence type="ECO:0000313" key="4">
    <source>
        <dbReference type="EMBL" id="KAA0166234.1"/>
    </source>
</evidence>
<dbReference type="OMA" id="MRLRYIM"/>
<dbReference type="Proteomes" id="UP000322899">
    <property type="component" value="Unassembled WGS sequence"/>
</dbReference>
<feature type="chain" id="PRO_5036136849" description="Peptidase C45 hydrolase domain-containing protein" evidence="1">
    <location>
        <begin position="18"/>
        <end position="509"/>
    </location>
</feature>
<dbReference type="Proteomes" id="UP000323011">
    <property type="component" value="Unassembled WGS sequence"/>
</dbReference>
<dbReference type="InterPro" id="IPR005079">
    <property type="entry name" value="Peptidase_C45_hydrolase"/>
</dbReference>
<accession>A0A5A8DYA8</accession>
<sequence>MLGTVAAVLALAACANAGSNPVGYTVASPSSVNLVARGAYKGSLSTLQVDGAYTSEAPPFLLQLEGTRYEMGYDYGLLFGIQGKAVFESLLKSILGDSTLAPLEQGALELFLDWQWNDYMASELPEQYHEELRGATAGGAAAGVPGVEVGTLLTRGLVLANLPGSLEDLVYVLEDEAAHPNATSTPSYQALLGAVRSLGEASVAQFARRLVTKGWQPLSCSMIGFWGNRTADGRVYTGRNLDWLANTGINAYKVVTVFRPNDATAHATLGFGGLIGALAGMSAEGITVHEANLEEKPESFRGFPWMLRLRYIMENADDLTSALKLWNSTKNTVGFNHGIGSAKDAKFVVLETNAARSAVFTDMDPREAAATYTDHYNVTQQIGFPLPNAVWRTNNPFDPGMRANFLWSQGPHTNSQERYQIIHDSIVDIERTGARATADDIINVTAVVGQKGDNYYTCGPLPHEGSNVLSVAFDPKSQVIYSAWEANSGDNWVPAACSTFVKLDMSQWF</sequence>
<feature type="domain" description="Peptidase C45 hydrolase" evidence="2">
    <location>
        <begin position="232"/>
        <end position="389"/>
    </location>
</feature>
<evidence type="ECO:0000313" key="5">
    <source>
        <dbReference type="EMBL" id="KAA0169557.1"/>
    </source>
</evidence>
<evidence type="ECO:0000313" key="6">
    <source>
        <dbReference type="EMBL" id="KAA0173021.1"/>
    </source>
</evidence>
<dbReference type="InterPro" id="IPR047794">
    <property type="entry name" value="C45_proenzyme-like"/>
</dbReference>
<comment type="caution">
    <text evidence="5">The sequence shown here is derived from an EMBL/GenBank/DDBJ whole genome shotgun (WGS) entry which is preliminary data.</text>
</comment>
<dbReference type="EMBL" id="VLTL01000021">
    <property type="protein sequence ID" value="KAA0169557.1"/>
    <property type="molecule type" value="Genomic_DNA"/>
</dbReference>
<keyword evidence="1" id="KW-0732">Signal</keyword>